<protein>
    <submittedName>
        <fullName evidence="5">Autotransporter assembly complex family protein</fullName>
    </submittedName>
</protein>
<dbReference type="EMBL" id="CP157355">
    <property type="protein sequence ID" value="XBM00297.1"/>
    <property type="molecule type" value="Genomic_DNA"/>
</dbReference>
<keyword evidence="2" id="KW-0472">Membrane</keyword>
<name>A0AAU7F880_9NEIS</name>
<evidence type="ECO:0000256" key="3">
    <source>
        <dbReference type="SAM" id="SignalP"/>
    </source>
</evidence>
<dbReference type="KEGG" id="cmav:ABHF33_14750"/>
<evidence type="ECO:0000259" key="4">
    <source>
        <dbReference type="Pfam" id="PF01103"/>
    </source>
</evidence>
<sequence length="584" mass="64910">MRLLTLLCAISTAISTTIAAPAWAETETFRYDIRLEAPSAARDLLVKHLNIYKWQQKNRFTPELLQRELSALPAAASDLLATEGYFDAKVEATLNEDTATVYIKVDLGEQTMVGNTSVVLQGAIVDDPERYATLMQRFSRRGDLLEDGPFSQSIWDDFKKRALQTVQARDYPAASLLDSEAVIDPVRKEAQFNLLIDSGPAYVFGPATINGLSRYPEGLVQERIKIAEGSRYSRSALNELQADLQSMPHFATALVDVQLPQQAPYVAPIRVDVQEVPFKRWNGSLGYSTNTRFKSEAAYRYHDLFDKGWVFDGRVRLEQLEQAAEASVTFPRGASNWEHRVWGSVLAQDLQGLNSHLYKTGISRVQKKDEIERFFALQYQIESRKFDGGGEEYPQSFTLNHVWTQRKLDNPNNPRNGYLLQLEAGGALKQILSDASFLRLYGRGVYYSRIGQQGQFIGQASVGQTFSGSPAGITSDWLFRAGGAGSVRGYDYQSLGVQSNGSTVGGRVLATASLEYQHPVIRDWRAAAFVDYGGAGADWQSLQPVTGLGLGARWNSPVGQVGMDLAYGVDYQQIRFHFAMGLAF</sequence>
<proteinExistence type="predicted"/>
<evidence type="ECO:0000313" key="5">
    <source>
        <dbReference type="EMBL" id="XBM00297.1"/>
    </source>
</evidence>
<dbReference type="GO" id="GO:0019867">
    <property type="term" value="C:outer membrane"/>
    <property type="evidence" value="ECO:0007669"/>
    <property type="project" value="InterPro"/>
</dbReference>
<dbReference type="InterPro" id="IPR000184">
    <property type="entry name" value="Bac_surfAg_D15"/>
</dbReference>
<keyword evidence="3" id="KW-0732">Signal</keyword>
<dbReference type="Pfam" id="PF01103">
    <property type="entry name" value="Omp85"/>
    <property type="match status" value="1"/>
</dbReference>
<feature type="chain" id="PRO_5043313490" evidence="3">
    <location>
        <begin position="25"/>
        <end position="584"/>
    </location>
</feature>
<comment type="subcellular location">
    <subcellularLocation>
        <location evidence="1">Membrane</location>
    </subcellularLocation>
</comment>
<dbReference type="RefSeq" id="WP_348944657.1">
    <property type="nucleotide sequence ID" value="NZ_CP157355.1"/>
</dbReference>
<gene>
    <name evidence="5" type="ORF">ABHF33_14750</name>
</gene>
<dbReference type="Gene3D" id="3.10.20.310">
    <property type="entry name" value="membrane protein fhac"/>
    <property type="match status" value="2"/>
</dbReference>
<dbReference type="Gene3D" id="2.40.160.50">
    <property type="entry name" value="membrane protein fhac: a member of the omp85/tpsb transporter family"/>
    <property type="match status" value="1"/>
</dbReference>
<feature type="domain" description="Bacterial surface antigen (D15)" evidence="4">
    <location>
        <begin position="385"/>
        <end position="584"/>
    </location>
</feature>
<evidence type="ECO:0000256" key="2">
    <source>
        <dbReference type="ARBA" id="ARBA00023136"/>
    </source>
</evidence>
<accession>A0AAU7F880</accession>
<dbReference type="AlphaFoldDB" id="A0AAU7F880"/>
<evidence type="ECO:0000256" key="1">
    <source>
        <dbReference type="ARBA" id="ARBA00004370"/>
    </source>
</evidence>
<feature type="signal peptide" evidence="3">
    <location>
        <begin position="1"/>
        <end position="24"/>
    </location>
</feature>
<reference evidence="5" key="1">
    <citation type="submission" date="2024-05" db="EMBL/GenBank/DDBJ databases">
        <authorList>
            <person name="Yang L."/>
            <person name="Pan L."/>
        </authorList>
    </citation>
    <scope>NUCLEOTIDE SEQUENCE</scope>
    <source>
        <strain evidence="5">FCG-7</strain>
    </source>
</reference>
<organism evidence="5">
    <name type="scientific">Chitinibacter mangrovi</name>
    <dbReference type="NCBI Taxonomy" id="3153927"/>
    <lineage>
        <taxon>Bacteria</taxon>
        <taxon>Pseudomonadati</taxon>
        <taxon>Pseudomonadota</taxon>
        <taxon>Betaproteobacteria</taxon>
        <taxon>Neisseriales</taxon>
        <taxon>Chitinibacteraceae</taxon>
        <taxon>Chitinibacter</taxon>
    </lineage>
</organism>